<protein>
    <submittedName>
        <fullName evidence="1">Uncharacterized protein</fullName>
    </submittedName>
</protein>
<organism evidence="1 2">
    <name type="scientific">Neisseria subflava NJ9703</name>
    <dbReference type="NCBI Taxonomy" id="546268"/>
    <lineage>
        <taxon>Bacteria</taxon>
        <taxon>Pseudomonadati</taxon>
        <taxon>Pseudomonadota</taxon>
        <taxon>Betaproteobacteria</taxon>
        <taxon>Neisseriales</taxon>
        <taxon>Neisseriaceae</taxon>
        <taxon>Neisseria</taxon>
    </lineage>
</organism>
<accession>A0A9W5MZW7</accession>
<dbReference type="AlphaFoldDB" id="A0A9W5MZW7"/>
<evidence type="ECO:0000313" key="2">
    <source>
        <dbReference type="Proteomes" id="UP000004621"/>
    </source>
</evidence>
<proteinExistence type="predicted"/>
<gene>
    <name evidence="1" type="ORF">NEISUBOT_03552</name>
</gene>
<name>A0A9W5MZW7_NEISU</name>
<dbReference type="EMBL" id="ACEO02000002">
    <property type="protein sequence ID" value="EFC52716.1"/>
    <property type="molecule type" value="Genomic_DNA"/>
</dbReference>
<dbReference type="Proteomes" id="UP000004621">
    <property type="component" value="Unassembled WGS sequence"/>
</dbReference>
<sequence>MKTLWRCKPSGIPFEIVQAECPYAELKTHNRPSERAIGDTK</sequence>
<comment type="caution">
    <text evidence="1">The sequence shown here is derived from an EMBL/GenBank/DDBJ whole genome shotgun (WGS) entry which is preliminary data.</text>
</comment>
<reference evidence="1 2" key="1">
    <citation type="submission" date="2010-01" db="EMBL/GenBank/DDBJ databases">
        <authorList>
            <person name="Weinstock G."/>
            <person name="Sodergren E."/>
            <person name="Clifton S."/>
            <person name="Fulton L."/>
            <person name="Fulton B."/>
            <person name="Courtney L."/>
            <person name="Fronick C."/>
            <person name="Harrison M."/>
            <person name="Strong C."/>
            <person name="Farmer C."/>
            <person name="Delahaunty K."/>
            <person name="Markovic C."/>
            <person name="Hall O."/>
            <person name="Minx P."/>
            <person name="Tomlinson C."/>
            <person name="Mitreva M."/>
            <person name="Nelson J."/>
            <person name="Hou S."/>
            <person name="Wollam A."/>
            <person name="Pepin K.H."/>
            <person name="Johnson M."/>
            <person name="Bhonagiri V."/>
            <person name="Nash W.E."/>
            <person name="Warren W."/>
            <person name="Chinwalla A."/>
            <person name="Mardis E.R."/>
            <person name="Wilson R.K."/>
        </authorList>
    </citation>
    <scope>NUCLEOTIDE SEQUENCE [LARGE SCALE GENOMIC DNA]</scope>
    <source>
        <strain evidence="1 2">NJ9703</strain>
    </source>
</reference>
<evidence type="ECO:0000313" key="1">
    <source>
        <dbReference type="EMBL" id="EFC52716.1"/>
    </source>
</evidence>